<feature type="domain" description="Glycosyltransferase subfamily 4-like N-terminal" evidence="2">
    <location>
        <begin position="15"/>
        <end position="148"/>
    </location>
</feature>
<organism evidence="3 4">
    <name type="scientific">Candidatus Falkowbacteria bacterium CG10_big_fil_rev_8_21_14_0_10_37_14</name>
    <dbReference type="NCBI Taxonomy" id="1974561"/>
    <lineage>
        <taxon>Bacteria</taxon>
        <taxon>Candidatus Falkowiibacteriota</taxon>
    </lineage>
</organism>
<dbReference type="Gene3D" id="3.40.50.2000">
    <property type="entry name" value="Glycogen Phosphorylase B"/>
    <property type="match status" value="2"/>
</dbReference>
<dbReference type="InterPro" id="IPR001296">
    <property type="entry name" value="Glyco_trans_1"/>
</dbReference>
<dbReference type="InterPro" id="IPR050194">
    <property type="entry name" value="Glycosyltransferase_grp1"/>
</dbReference>
<dbReference type="Pfam" id="PF13439">
    <property type="entry name" value="Glyco_transf_4"/>
    <property type="match status" value="1"/>
</dbReference>
<evidence type="ECO:0000259" key="1">
    <source>
        <dbReference type="Pfam" id="PF00534"/>
    </source>
</evidence>
<evidence type="ECO:0000313" key="4">
    <source>
        <dbReference type="Proteomes" id="UP000228533"/>
    </source>
</evidence>
<sequence length="377" mass="41993">MKIAHIICAYPPYRGGMGNSAQGFVKELVALKHEVTVLTPAYNTSSSVTNENGVRVDRIKPLWSFGNAAVLPKMFRRLKEFDVVHLHFPFYGTASVVAMARLFGKFKLVVHYHMDSTADNLLGWIFKAYAWMVTPIILRIADSITCASLDYVKHGDLARFYAKHSGLFLRVPFGVDNKLFCPSDVVKQKRLLFVGGLDTAHYFKGVEVLLTAFASLGERVQTYRLIIVGDGDLLPAYRQLVRDLKIDNRVDFISDASDVELAKIYRESTALILPSINGCEAFGLVLLEAMASGLPVIASNLPGVRCVFKNGSQGLLVEPGNAEDLAKKIWQLVSQEKQTTAMGIASRQLVEEQYTWVKAGKKLNELYLRLKYSPKVL</sequence>
<protein>
    <recommendedName>
        <fullName evidence="5">Glycosyltransferase family 1 protein</fullName>
    </recommendedName>
</protein>
<dbReference type="SUPFAM" id="SSF53756">
    <property type="entry name" value="UDP-Glycosyltransferase/glycogen phosphorylase"/>
    <property type="match status" value="1"/>
</dbReference>
<gene>
    <name evidence="3" type="ORF">COT94_01345</name>
</gene>
<proteinExistence type="predicted"/>
<reference evidence="4" key="1">
    <citation type="submission" date="2017-09" db="EMBL/GenBank/DDBJ databases">
        <title>Depth-based differentiation of microbial function through sediment-hosted aquifers and enrichment of novel symbionts in the deep terrestrial subsurface.</title>
        <authorList>
            <person name="Probst A.J."/>
            <person name="Ladd B."/>
            <person name="Jarett J.K."/>
            <person name="Geller-Mcgrath D.E."/>
            <person name="Sieber C.M.K."/>
            <person name="Emerson J.B."/>
            <person name="Anantharaman K."/>
            <person name="Thomas B.C."/>
            <person name="Malmstrom R."/>
            <person name="Stieglmeier M."/>
            <person name="Klingl A."/>
            <person name="Woyke T."/>
            <person name="Ryan C.M."/>
            <person name="Banfield J.F."/>
        </authorList>
    </citation>
    <scope>NUCLEOTIDE SEQUENCE [LARGE SCALE GENOMIC DNA]</scope>
</reference>
<dbReference type="GO" id="GO:0016757">
    <property type="term" value="F:glycosyltransferase activity"/>
    <property type="evidence" value="ECO:0007669"/>
    <property type="project" value="InterPro"/>
</dbReference>
<name>A0A2M6WU71_9BACT</name>
<evidence type="ECO:0008006" key="5">
    <source>
        <dbReference type="Google" id="ProtNLM"/>
    </source>
</evidence>
<dbReference type="CDD" id="cd03801">
    <property type="entry name" value="GT4_PimA-like"/>
    <property type="match status" value="1"/>
</dbReference>
<comment type="caution">
    <text evidence="3">The sequence shown here is derived from an EMBL/GenBank/DDBJ whole genome shotgun (WGS) entry which is preliminary data.</text>
</comment>
<dbReference type="Proteomes" id="UP000228533">
    <property type="component" value="Unassembled WGS sequence"/>
</dbReference>
<dbReference type="AlphaFoldDB" id="A0A2M6WU71"/>
<dbReference type="PANTHER" id="PTHR45947:SF3">
    <property type="entry name" value="SULFOQUINOVOSYL TRANSFERASE SQD2"/>
    <property type="match status" value="1"/>
</dbReference>
<feature type="domain" description="Glycosyl transferase family 1" evidence="1">
    <location>
        <begin position="187"/>
        <end position="348"/>
    </location>
</feature>
<dbReference type="PANTHER" id="PTHR45947">
    <property type="entry name" value="SULFOQUINOVOSYL TRANSFERASE SQD2"/>
    <property type="match status" value="1"/>
</dbReference>
<accession>A0A2M6WU71</accession>
<dbReference type="Pfam" id="PF00534">
    <property type="entry name" value="Glycos_transf_1"/>
    <property type="match status" value="1"/>
</dbReference>
<dbReference type="InterPro" id="IPR028098">
    <property type="entry name" value="Glyco_trans_4-like_N"/>
</dbReference>
<evidence type="ECO:0000313" key="3">
    <source>
        <dbReference type="EMBL" id="PIT96320.1"/>
    </source>
</evidence>
<dbReference type="EMBL" id="PFAM01000008">
    <property type="protein sequence ID" value="PIT96320.1"/>
    <property type="molecule type" value="Genomic_DNA"/>
</dbReference>
<evidence type="ECO:0000259" key="2">
    <source>
        <dbReference type="Pfam" id="PF13439"/>
    </source>
</evidence>